<dbReference type="AlphaFoldDB" id="A0AAD5MVW4"/>
<reference evidence="1" key="1">
    <citation type="submission" date="2021-06" db="EMBL/GenBank/DDBJ databases">
        <title>Parelaphostrongylus tenuis whole genome reference sequence.</title>
        <authorList>
            <person name="Garwood T.J."/>
            <person name="Larsen P.A."/>
            <person name="Fountain-Jones N.M."/>
            <person name="Garbe J.R."/>
            <person name="Macchietto M.G."/>
            <person name="Kania S.A."/>
            <person name="Gerhold R.W."/>
            <person name="Richards J.E."/>
            <person name="Wolf T.M."/>
        </authorList>
    </citation>
    <scope>NUCLEOTIDE SEQUENCE</scope>
    <source>
        <strain evidence="1">MNPRO001-30</strain>
        <tissue evidence="1">Meninges</tissue>
    </source>
</reference>
<proteinExistence type="predicted"/>
<evidence type="ECO:0000313" key="2">
    <source>
        <dbReference type="Proteomes" id="UP001196413"/>
    </source>
</evidence>
<accession>A0AAD5MVW4</accession>
<dbReference type="Proteomes" id="UP001196413">
    <property type="component" value="Unassembled WGS sequence"/>
</dbReference>
<dbReference type="EMBL" id="JAHQIW010001176">
    <property type="protein sequence ID" value="KAJ1351644.1"/>
    <property type="molecule type" value="Genomic_DNA"/>
</dbReference>
<organism evidence="1 2">
    <name type="scientific">Parelaphostrongylus tenuis</name>
    <name type="common">Meningeal worm</name>
    <dbReference type="NCBI Taxonomy" id="148309"/>
    <lineage>
        <taxon>Eukaryota</taxon>
        <taxon>Metazoa</taxon>
        <taxon>Ecdysozoa</taxon>
        <taxon>Nematoda</taxon>
        <taxon>Chromadorea</taxon>
        <taxon>Rhabditida</taxon>
        <taxon>Rhabditina</taxon>
        <taxon>Rhabditomorpha</taxon>
        <taxon>Strongyloidea</taxon>
        <taxon>Metastrongylidae</taxon>
        <taxon>Parelaphostrongylus</taxon>
    </lineage>
</organism>
<protein>
    <submittedName>
        <fullName evidence="1">Uncharacterized protein</fullName>
    </submittedName>
</protein>
<name>A0AAD5MVW4_PARTN</name>
<comment type="caution">
    <text evidence="1">The sequence shown here is derived from an EMBL/GenBank/DDBJ whole genome shotgun (WGS) entry which is preliminary data.</text>
</comment>
<sequence length="92" mass="10562">DSHPDLKAPLPPSMYLRKNRPELIRRIENRQAAIRAATILRQRVTKEKMKAARDVVQGKCTVNSVRKNLMLGPTRITAFPMSEMTSLSKRYL</sequence>
<evidence type="ECO:0000313" key="1">
    <source>
        <dbReference type="EMBL" id="KAJ1351644.1"/>
    </source>
</evidence>
<keyword evidence="2" id="KW-1185">Reference proteome</keyword>
<gene>
    <name evidence="1" type="ORF">KIN20_007744</name>
</gene>
<feature type="non-terminal residue" evidence="1">
    <location>
        <position position="92"/>
    </location>
</feature>